<name>A0ABS1HEA9_9BACT</name>
<dbReference type="PROSITE" id="PS51257">
    <property type="entry name" value="PROKAR_LIPOPROTEIN"/>
    <property type="match status" value="1"/>
</dbReference>
<dbReference type="EMBL" id="JAENRR010000002">
    <property type="protein sequence ID" value="MBK3515952.1"/>
    <property type="molecule type" value="Genomic_DNA"/>
</dbReference>
<keyword evidence="2" id="KW-1185">Reference proteome</keyword>
<sequence length="583" mass="66630">MKKYSLKEILMSAGQLFIIGLLSLTVACKDEPARLTGEVLPDGEMIKGKVHDNHLLETKNIARTSVETSDATYGIIGEFNDPIFGQSKAAFLTDFSIGNQVAFSIEYIDANNEEQDTVLYQFNNTNTTDFPNDEWKVDSLVMNMQYQFNNWYGDMEHGQNVNIYELSSPLGPINQVFYSDHDVTGMYFTTPIASQVVHPNNEVPDSLKSTNWANLWDYPDSLWNAPEYLWDNNKIKVLKDSAWLDDNFNDNKSTIKNWRFKLNDEVRDRFFNMTESDLKSSATFKDVFNGIYVALDDVSIGNGNGWLTKVNLLSSSAIASNLTIHLSRDHLYMNSDSVINDTTSTYQYSFPINLENVRFNTYKHALNTDNIDITDEDPERLYIQGMAGSYMEMELPDEILNWVDSIGNPATPEPMSVVDYHMVANIEFYMEVAMDSASIARYPIPSRLNIKWLDDKGELTDPVYSIVVNGNKVTTPVFGGDSDSQGNRIGTGERVGRYNDEGDIEYLYRFIMRADYFNYVMRNEDGAGLEDKQFFVGPESTTSNFQRVILYSGSETNEEVEIDGETFDKRMKMIIKYYQYRPR</sequence>
<evidence type="ECO:0000313" key="2">
    <source>
        <dbReference type="Proteomes" id="UP000605676"/>
    </source>
</evidence>
<evidence type="ECO:0000313" key="1">
    <source>
        <dbReference type="EMBL" id="MBK3515952.1"/>
    </source>
</evidence>
<proteinExistence type="predicted"/>
<dbReference type="RefSeq" id="WP_200463184.1">
    <property type="nucleotide sequence ID" value="NZ_JAENRR010000002.1"/>
</dbReference>
<reference evidence="1 2" key="1">
    <citation type="submission" date="2021-01" db="EMBL/GenBank/DDBJ databases">
        <title>Carboxyliciviraga sp.nov., isolated from coastal sediments.</title>
        <authorList>
            <person name="Lu D."/>
            <person name="Zhang T."/>
        </authorList>
    </citation>
    <scope>NUCLEOTIDE SEQUENCE [LARGE SCALE GENOMIC DNA]</scope>
    <source>
        <strain evidence="1 2">N1Y132</strain>
    </source>
</reference>
<organism evidence="1 2">
    <name type="scientific">Carboxylicivirga marina</name>
    <dbReference type="NCBI Taxonomy" id="2800988"/>
    <lineage>
        <taxon>Bacteria</taxon>
        <taxon>Pseudomonadati</taxon>
        <taxon>Bacteroidota</taxon>
        <taxon>Bacteroidia</taxon>
        <taxon>Marinilabiliales</taxon>
        <taxon>Marinilabiliaceae</taxon>
        <taxon>Carboxylicivirga</taxon>
    </lineage>
</organism>
<gene>
    <name evidence="1" type="ORF">JIV24_01280</name>
</gene>
<dbReference type="Pfam" id="PF14092">
    <property type="entry name" value="DUF4270"/>
    <property type="match status" value="1"/>
</dbReference>
<dbReference type="InterPro" id="IPR025366">
    <property type="entry name" value="DUF4270"/>
</dbReference>
<protein>
    <submittedName>
        <fullName evidence="1">DUF4270 family protein</fullName>
    </submittedName>
</protein>
<dbReference type="Proteomes" id="UP000605676">
    <property type="component" value="Unassembled WGS sequence"/>
</dbReference>
<accession>A0ABS1HEA9</accession>
<comment type="caution">
    <text evidence="1">The sequence shown here is derived from an EMBL/GenBank/DDBJ whole genome shotgun (WGS) entry which is preliminary data.</text>
</comment>